<dbReference type="EMBL" id="SDMP01000006">
    <property type="protein sequence ID" value="RYR54240.1"/>
    <property type="molecule type" value="Genomic_DNA"/>
</dbReference>
<protein>
    <submittedName>
        <fullName evidence="2">Uncharacterized protein</fullName>
    </submittedName>
</protein>
<keyword evidence="3" id="KW-1185">Reference proteome</keyword>
<keyword evidence="1" id="KW-1133">Transmembrane helix</keyword>
<accession>A0A445CTH6</accession>
<evidence type="ECO:0000313" key="3">
    <source>
        <dbReference type="Proteomes" id="UP000289738"/>
    </source>
</evidence>
<comment type="caution">
    <text evidence="2">The sequence shown here is derived from an EMBL/GenBank/DDBJ whole genome shotgun (WGS) entry which is preliminary data.</text>
</comment>
<sequence length="99" mass="11340">MHLGTSLSRPHRSPLISTAVVAERLVSWRGCRFFYNVGHRLGWVMHCWMMMAMMIWSLTSLLMTVAMILQRVIQVGLAVVLALGLNSTLRTFHLLTWMP</sequence>
<gene>
    <name evidence="2" type="ORF">Ahy_A06g029508</name>
</gene>
<proteinExistence type="predicted"/>
<dbReference type="Proteomes" id="UP000289738">
    <property type="component" value="Chromosome A06"/>
</dbReference>
<feature type="transmembrane region" description="Helical" evidence="1">
    <location>
        <begin position="43"/>
        <end position="68"/>
    </location>
</feature>
<organism evidence="2 3">
    <name type="scientific">Arachis hypogaea</name>
    <name type="common">Peanut</name>
    <dbReference type="NCBI Taxonomy" id="3818"/>
    <lineage>
        <taxon>Eukaryota</taxon>
        <taxon>Viridiplantae</taxon>
        <taxon>Streptophyta</taxon>
        <taxon>Embryophyta</taxon>
        <taxon>Tracheophyta</taxon>
        <taxon>Spermatophyta</taxon>
        <taxon>Magnoliopsida</taxon>
        <taxon>eudicotyledons</taxon>
        <taxon>Gunneridae</taxon>
        <taxon>Pentapetalae</taxon>
        <taxon>rosids</taxon>
        <taxon>fabids</taxon>
        <taxon>Fabales</taxon>
        <taxon>Fabaceae</taxon>
        <taxon>Papilionoideae</taxon>
        <taxon>50 kb inversion clade</taxon>
        <taxon>dalbergioids sensu lato</taxon>
        <taxon>Dalbergieae</taxon>
        <taxon>Pterocarpus clade</taxon>
        <taxon>Arachis</taxon>
    </lineage>
</organism>
<feature type="transmembrane region" description="Helical" evidence="1">
    <location>
        <begin position="75"/>
        <end position="95"/>
    </location>
</feature>
<dbReference type="AlphaFoldDB" id="A0A445CTH6"/>
<evidence type="ECO:0000313" key="2">
    <source>
        <dbReference type="EMBL" id="RYR54240.1"/>
    </source>
</evidence>
<name>A0A445CTH6_ARAHY</name>
<evidence type="ECO:0000256" key="1">
    <source>
        <dbReference type="SAM" id="Phobius"/>
    </source>
</evidence>
<reference evidence="2 3" key="1">
    <citation type="submission" date="2019-01" db="EMBL/GenBank/DDBJ databases">
        <title>Sequencing of cultivated peanut Arachis hypogaea provides insights into genome evolution and oil improvement.</title>
        <authorList>
            <person name="Chen X."/>
        </authorList>
    </citation>
    <scope>NUCLEOTIDE SEQUENCE [LARGE SCALE GENOMIC DNA]</scope>
    <source>
        <strain evidence="3">cv. Fuhuasheng</strain>
        <tissue evidence="2">Leaves</tissue>
    </source>
</reference>
<keyword evidence="1" id="KW-0812">Transmembrane</keyword>
<keyword evidence="1" id="KW-0472">Membrane</keyword>